<dbReference type="InterPro" id="IPR001387">
    <property type="entry name" value="Cro/C1-type_HTH"/>
</dbReference>
<dbReference type="PROSITE" id="PS50943">
    <property type="entry name" value="HTH_CROC1"/>
    <property type="match status" value="1"/>
</dbReference>
<dbReference type="SMART" id="SM00530">
    <property type="entry name" value="HTH_XRE"/>
    <property type="match status" value="1"/>
</dbReference>
<proteinExistence type="predicted"/>
<dbReference type="SUPFAM" id="SSF47413">
    <property type="entry name" value="lambda repressor-like DNA-binding domains"/>
    <property type="match status" value="1"/>
</dbReference>
<reference evidence="2 3" key="1">
    <citation type="submission" date="2016-12" db="EMBL/GenBank/DDBJ databases">
        <authorList>
            <person name="Song W.-J."/>
            <person name="Kurnit D.M."/>
        </authorList>
    </citation>
    <scope>NUCLEOTIDE SEQUENCE [LARGE SCALE GENOMIC DNA]</scope>
    <source>
        <strain evidence="2 3">DSM 14810</strain>
    </source>
</reference>
<gene>
    <name evidence="2" type="ORF">SAMN02745247_01591</name>
</gene>
<dbReference type="Gene3D" id="1.10.260.40">
    <property type="entry name" value="lambda repressor-like DNA-binding domains"/>
    <property type="match status" value="1"/>
</dbReference>
<dbReference type="RefSeq" id="WP_072702630.1">
    <property type="nucleotide sequence ID" value="NZ_FRDH01000006.1"/>
</dbReference>
<dbReference type="InterPro" id="IPR010982">
    <property type="entry name" value="Lambda_DNA-bd_dom_sf"/>
</dbReference>
<protein>
    <submittedName>
        <fullName evidence="2">Helix-turn-helix domain-containing protein</fullName>
    </submittedName>
</protein>
<sequence length="101" mass="11724">MISQIDRNRTGARIKYIMDNKGVTVKDVAEYFNFASVQSVYHWIEGKSLPTLDNIYALSEMLSVPVDELLVGDRLVKYNFSKNEYISRISSYYEYLIKNIA</sequence>
<dbReference type="Pfam" id="PF01381">
    <property type="entry name" value="HTH_3"/>
    <property type="match status" value="1"/>
</dbReference>
<organism evidence="2 3">
    <name type="scientific">Butyrivibrio hungatei DSM 14810</name>
    <dbReference type="NCBI Taxonomy" id="1121132"/>
    <lineage>
        <taxon>Bacteria</taxon>
        <taxon>Bacillati</taxon>
        <taxon>Bacillota</taxon>
        <taxon>Clostridia</taxon>
        <taxon>Lachnospirales</taxon>
        <taxon>Lachnospiraceae</taxon>
        <taxon>Butyrivibrio</taxon>
    </lineage>
</organism>
<dbReference type="EMBL" id="FRDH01000006">
    <property type="protein sequence ID" value="SHN56839.1"/>
    <property type="molecule type" value="Genomic_DNA"/>
</dbReference>
<evidence type="ECO:0000313" key="2">
    <source>
        <dbReference type="EMBL" id="SHN56839.1"/>
    </source>
</evidence>
<dbReference type="CDD" id="cd00093">
    <property type="entry name" value="HTH_XRE"/>
    <property type="match status" value="1"/>
</dbReference>
<evidence type="ECO:0000313" key="3">
    <source>
        <dbReference type="Proteomes" id="UP000184097"/>
    </source>
</evidence>
<dbReference type="AlphaFoldDB" id="A0A1M7SEC3"/>
<accession>A0A1M7SEC3</accession>
<evidence type="ECO:0000259" key="1">
    <source>
        <dbReference type="PROSITE" id="PS50943"/>
    </source>
</evidence>
<feature type="domain" description="HTH cro/C1-type" evidence="1">
    <location>
        <begin position="14"/>
        <end position="69"/>
    </location>
</feature>
<dbReference type="GO" id="GO:0003677">
    <property type="term" value="F:DNA binding"/>
    <property type="evidence" value="ECO:0007669"/>
    <property type="project" value="InterPro"/>
</dbReference>
<dbReference type="Proteomes" id="UP000184097">
    <property type="component" value="Unassembled WGS sequence"/>
</dbReference>
<name>A0A1M7SEC3_9FIRM</name>